<name>A0A5B7IRJ6_PORTR</name>
<comment type="caution">
    <text evidence="1">The sequence shown here is derived from an EMBL/GenBank/DDBJ whole genome shotgun (WGS) entry which is preliminary data.</text>
</comment>
<reference evidence="1 2" key="1">
    <citation type="submission" date="2019-05" db="EMBL/GenBank/DDBJ databases">
        <title>Another draft genome of Portunus trituberculatus and its Hox gene families provides insights of decapod evolution.</title>
        <authorList>
            <person name="Jeong J.-H."/>
            <person name="Song I."/>
            <person name="Kim S."/>
            <person name="Choi T."/>
            <person name="Kim D."/>
            <person name="Ryu S."/>
            <person name="Kim W."/>
        </authorList>
    </citation>
    <scope>NUCLEOTIDE SEQUENCE [LARGE SCALE GENOMIC DNA]</scope>
    <source>
        <tissue evidence="1">Muscle</tissue>
    </source>
</reference>
<dbReference type="AlphaFoldDB" id="A0A5B7IRJ6"/>
<gene>
    <name evidence="1" type="ORF">E2C01_082127</name>
</gene>
<keyword evidence="2" id="KW-1185">Reference proteome</keyword>
<dbReference type="Proteomes" id="UP000324222">
    <property type="component" value="Unassembled WGS sequence"/>
</dbReference>
<accession>A0A5B7IRJ6</accession>
<evidence type="ECO:0000313" key="2">
    <source>
        <dbReference type="Proteomes" id="UP000324222"/>
    </source>
</evidence>
<proteinExistence type="predicted"/>
<sequence>MKKRKKKYQRWIRERVPGSVGGSSLSVSLRVLHLSTQRLSPLSLPNRVPTFVERACASFIGAPGGYRTPL</sequence>
<evidence type="ECO:0000313" key="1">
    <source>
        <dbReference type="EMBL" id="MPC87270.1"/>
    </source>
</evidence>
<dbReference type="EMBL" id="VSRR010073991">
    <property type="protein sequence ID" value="MPC87270.1"/>
    <property type="molecule type" value="Genomic_DNA"/>
</dbReference>
<organism evidence="1 2">
    <name type="scientific">Portunus trituberculatus</name>
    <name type="common">Swimming crab</name>
    <name type="synonym">Neptunus trituberculatus</name>
    <dbReference type="NCBI Taxonomy" id="210409"/>
    <lineage>
        <taxon>Eukaryota</taxon>
        <taxon>Metazoa</taxon>
        <taxon>Ecdysozoa</taxon>
        <taxon>Arthropoda</taxon>
        <taxon>Crustacea</taxon>
        <taxon>Multicrustacea</taxon>
        <taxon>Malacostraca</taxon>
        <taxon>Eumalacostraca</taxon>
        <taxon>Eucarida</taxon>
        <taxon>Decapoda</taxon>
        <taxon>Pleocyemata</taxon>
        <taxon>Brachyura</taxon>
        <taxon>Eubrachyura</taxon>
        <taxon>Portunoidea</taxon>
        <taxon>Portunidae</taxon>
        <taxon>Portuninae</taxon>
        <taxon>Portunus</taxon>
    </lineage>
</organism>
<protein>
    <submittedName>
        <fullName evidence="1">Uncharacterized protein</fullName>
    </submittedName>
</protein>